<dbReference type="Proteomes" id="UP000597762">
    <property type="component" value="Unassembled WGS sequence"/>
</dbReference>
<name>A0A812ATL1_ACAPH</name>
<gene>
    <name evidence="2" type="ORF">SPHA_4784</name>
</gene>
<evidence type="ECO:0000313" key="3">
    <source>
        <dbReference type="Proteomes" id="UP000597762"/>
    </source>
</evidence>
<protein>
    <submittedName>
        <fullName evidence="2">Uncharacterized protein</fullName>
    </submittedName>
</protein>
<dbReference type="AlphaFoldDB" id="A0A812ATL1"/>
<reference evidence="2" key="1">
    <citation type="submission" date="2021-01" db="EMBL/GenBank/DDBJ databases">
        <authorList>
            <person name="Li R."/>
            <person name="Bekaert M."/>
        </authorList>
    </citation>
    <scope>NUCLEOTIDE SEQUENCE</scope>
    <source>
        <strain evidence="2">Farmed</strain>
    </source>
</reference>
<accession>A0A812ATL1</accession>
<dbReference type="EMBL" id="CAHIKZ030000156">
    <property type="protein sequence ID" value="CAE1156467.1"/>
    <property type="molecule type" value="Genomic_DNA"/>
</dbReference>
<sequence>MSLFATKLKDSFSITIVIFLSVHPIFFFSIVSFFHRPFIASQSISQLQVNFFFVRGANPTPTATSLPVRPVTVSPSALQLFCLSDLQLSRRPPCNCNSNLTSLRPRSFLRKPIVCPVSSFTIDFISFRTESLLLSSLFLPVLVANPLHNEVFEYVSWKEVSATFIIVMSLFFPMHSITKNILCRSINLSISRGYSR</sequence>
<evidence type="ECO:0000256" key="1">
    <source>
        <dbReference type="SAM" id="Phobius"/>
    </source>
</evidence>
<proteinExistence type="predicted"/>
<evidence type="ECO:0000313" key="2">
    <source>
        <dbReference type="EMBL" id="CAE1156467.1"/>
    </source>
</evidence>
<keyword evidence="1" id="KW-0472">Membrane</keyword>
<comment type="caution">
    <text evidence="2">The sequence shown here is derived from an EMBL/GenBank/DDBJ whole genome shotgun (WGS) entry which is preliminary data.</text>
</comment>
<keyword evidence="1" id="KW-0812">Transmembrane</keyword>
<keyword evidence="1" id="KW-1133">Transmembrane helix</keyword>
<keyword evidence="3" id="KW-1185">Reference proteome</keyword>
<feature type="transmembrane region" description="Helical" evidence="1">
    <location>
        <begin position="12"/>
        <end position="34"/>
    </location>
</feature>
<organism evidence="2 3">
    <name type="scientific">Acanthosepion pharaonis</name>
    <name type="common">Pharaoh cuttlefish</name>
    <name type="synonym">Sepia pharaonis</name>
    <dbReference type="NCBI Taxonomy" id="158019"/>
    <lineage>
        <taxon>Eukaryota</taxon>
        <taxon>Metazoa</taxon>
        <taxon>Spiralia</taxon>
        <taxon>Lophotrochozoa</taxon>
        <taxon>Mollusca</taxon>
        <taxon>Cephalopoda</taxon>
        <taxon>Coleoidea</taxon>
        <taxon>Decapodiformes</taxon>
        <taxon>Sepiida</taxon>
        <taxon>Sepiina</taxon>
        <taxon>Sepiidae</taxon>
        <taxon>Acanthosepion</taxon>
    </lineage>
</organism>